<gene>
    <name evidence="3" type="ORF">M8C21_014170</name>
</gene>
<keyword evidence="4" id="KW-1185">Reference proteome</keyword>
<proteinExistence type="predicted"/>
<feature type="region of interest" description="Disordered" evidence="1">
    <location>
        <begin position="39"/>
        <end position="66"/>
    </location>
</feature>
<dbReference type="AlphaFoldDB" id="A0AAD5DEQ3"/>
<comment type="caution">
    <text evidence="3">The sequence shown here is derived from an EMBL/GenBank/DDBJ whole genome shotgun (WGS) entry which is preliminary data.</text>
</comment>
<evidence type="ECO:0008006" key="5">
    <source>
        <dbReference type="Google" id="ProtNLM"/>
    </source>
</evidence>
<reference evidence="3" key="1">
    <citation type="submission" date="2022-06" db="EMBL/GenBank/DDBJ databases">
        <title>Uncovering the hologenomic basis of an extraordinary plant invasion.</title>
        <authorList>
            <person name="Bieker V.C."/>
            <person name="Martin M.D."/>
            <person name="Gilbert T."/>
            <person name="Hodgins K."/>
            <person name="Battlay P."/>
            <person name="Petersen B."/>
            <person name="Wilson J."/>
        </authorList>
    </citation>
    <scope>NUCLEOTIDE SEQUENCE</scope>
    <source>
        <strain evidence="3">AA19_3_7</strain>
        <tissue evidence="3">Leaf</tissue>
    </source>
</reference>
<keyword evidence="2" id="KW-0732">Signal</keyword>
<sequence>MASFCVKSLCILVLIAAVFCYPGASIGLPGPIGKGLGRIFKPTPTVPKPRRSRGHNPTPPPPRTIHPSAQEFGENLAQKYFGDKLIKGFRWGYKQGNRMHSVPRKCDDFISVLATSSCPRPLQTSPLSSSANNVHCIVEVTNYSGTKGTCIQTYESSQYPPEATCILDQPNTLGSKCTA</sequence>
<evidence type="ECO:0000313" key="4">
    <source>
        <dbReference type="Proteomes" id="UP001206925"/>
    </source>
</evidence>
<feature type="signal peptide" evidence="2">
    <location>
        <begin position="1"/>
        <end position="20"/>
    </location>
</feature>
<evidence type="ECO:0000313" key="3">
    <source>
        <dbReference type="EMBL" id="KAI7757356.1"/>
    </source>
</evidence>
<evidence type="ECO:0000256" key="2">
    <source>
        <dbReference type="SAM" id="SignalP"/>
    </source>
</evidence>
<dbReference type="Proteomes" id="UP001206925">
    <property type="component" value="Unassembled WGS sequence"/>
</dbReference>
<name>A0AAD5DEQ3_AMBAR</name>
<evidence type="ECO:0000256" key="1">
    <source>
        <dbReference type="SAM" id="MobiDB-lite"/>
    </source>
</evidence>
<accession>A0AAD5DEQ3</accession>
<organism evidence="3 4">
    <name type="scientific">Ambrosia artemisiifolia</name>
    <name type="common">Common ragweed</name>
    <dbReference type="NCBI Taxonomy" id="4212"/>
    <lineage>
        <taxon>Eukaryota</taxon>
        <taxon>Viridiplantae</taxon>
        <taxon>Streptophyta</taxon>
        <taxon>Embryophyta</taxon>
        <taxon>Tracheophyta</taxon>
        <taxon>Spermatophyta</taxon>
        <taxon>Magnoliopsida</taxon>
        <taxon>eudicotyledons</taxon>
        <taxon>Gunneridae</taxon>
        <taxon>Pentapetalae</taxon>
        <taxon>asterids</taxon>
        <taxon>campanulids</taxon>
        <taxon>Asterales</taxon>
        <taxon>Asteraceae</taxon>
        <taxon>Asteroideae</taxon>
        <taxon>Heliantheae alliance</taxon>
        <taxon>Heliantheae</taxon>
        <taxon>Ambrosia</taxon>
    </lineage>
</organism>
<dbReference type="EMBL" id="JAMZMK010000134">
    <property type="protein sequence ID" value="KAI7757356.1"/>
    <property type="molecule type" value="Genomic_DNA"/>
</dbReference>
<feature type="chain" id="PRO_5042182285" description="Secreted protein" evidence="2">
    <location>
        <begin position="21"/>
        <end position="179"/>
    </location>
</feature>
<protein>
    <recommendedName>
        <fullName evidence="5">Secreted protein</fullName>
    </recommendedName>
</protein>